<evidence type="ECO:0000313" key="1">
    <source>
        <dbReference type="EMBL" id="TWH65276.1"/>
    </source>
</evidence>
<organism evidence="1 2">
    <name type="scientific">Micromonospora olivasterospora</name>
    <dbReference type="NCBI Taxonomy" id="1880"/>
    <lineage>
        <taxon>Bacteria</taxon>
        <taxon>Bacillati</taxon>
        <taxon>Actinomycetota</taxon>
        <taxon>Actinomycetes</taxon>
        <taxon>Micromonosporales</taxon>
        <taxon>Micromonosporaceae</taxon>
        <taxon>Micromonospora</taxon>
    </lineage>
</organism>
<accession>A0A562I388</accession>
<dbReference type="EMBL" id="VLKE01000001">
    <property type="protein sequence ID" value="TWH65276.1"/>
    <property type="molecule type" value="Genomic_DNA"/>
</dbReference>
<reference evidence="1 2" key="1">
    <citation type="submission" date="2019-07" db="EMBL/GenBank/DDBJ databases">
        <title>R&amp;d 2014.</title>
        <authorList>
            <person name="Klenk H.-P."/>
        </authorList>
    </citation>
    <scope>NUCLEOTIDE SEQUENCE [LARGE SCALE GENOMIC DNA]</scope>
    <source>
        <strain evidence="1 2">DSM 43868</strain>
    </source>
</reference>
<name>A0A562I388_MICOL</name>
<evidence type="ECO:0000313" key="2">
    <source>
        <dbReference type="Proteomes" id="UP000319825"/>
    </source>
</evidence>
<comment type="caution">
    <text evidence="1">The sequence shown here is derived from an EMBL/GenBank/DDBJ whole genome shotgun (WGS) entry which is preliminary data.</text>
</comment>
<gene>
    <name evidence="1" type="ORF">JD77_00211</name>
</gene>
<dbReference type="Proteomes" id="UP000319825">
    <property type="component" value="Unassembled WGS sequence"/>
</dbReference>
<proteinExistence type="predicted"/>
<dbReference type="AlphaFoldDB" id="A0A562I388"/>
<sequence length="241" mass="26302">MMIPTGVVLFDLPRLDTWMIIERPRPSLYHHDPERPHPNAHNGHTATLPGPWHYDKAAEVFNGLSDLLERDRRARATGKPPLLTDRERQIALDEARELWKALQTEDTSGKFKANVTATPQGRELLAQAKKDIDRGASRYAVREITGTPFKPKVYNGRVVGVPEPSGAPRMVGVAGTLSVVGDLILMHEVGRAFASDNPADALNEILCGFGSPACSPYLGGTDSGHQYIRGDDGETIVIPPA</sequence>
<protein>
    <submittedName>
        <fullName evidence="1">Uncharacterized protein</fullName>
    </submittedName>
</protein>
<keyword evidence="2" id="KW-1185">Reference proteome</keyword>